<dbReference type="InterPro" id="IPR017972">
    <property type="entry name" value="Cyt_P450_CS"/>
</dbReference>
<dbReference type="Pfam" id="PF00067">
    <property type="entry name" value="p450"/>
    <property type="match status" value="1"/>
</dbReference>
<dbReference type="PRINTS" id="PR00385">
    <property type="entry name" value="P450"/>
</dbReference>
<dbReference type="STRING" id="218851.A0A2G5D3Y6"/>
<feature type="binding site" description="axial binding residue" evidence="10">
    <location>
        <position position="449"/>
    </location>
    <ligand>
        <name>heme</name>
        <dbReference type="ChEBI" id="CHEBI:30413"/>
    </ligand>
    <ligandPart>
        <name>Fe</name>
        <dbReference type="ChEBI" id="CHEBI:18248"/>
    </ligandPart>
</feature>
<sequence length="512" mass="57946">MVGSDFLNFTVYGIIFAISAVAVIIWRSRRRVRLPPSPLALPIIGHLHLLGPILHQNFYKLSNQYGPLIYLLLGSVPCVIASTAETAKEFLKTHELAFSGRPFLDAVDYITYGTADFTFAQYGPYWRFMRKLCTSELLNGRTLDQLYYVRREEIRRFLAVMLQKSDAEETVSVSGELLTLMNNIISRMMMSKRSSESENETAEIRILVNEVAEISGTLNLSDCIWFCRYFDLQGIKKRTEDVHVRLDAIIEKIIKDQRELRNQNSEGGRVKHLLDILLDVAEDDNAEFQLTCENIKSFILDVFVAGSDTSAKTTEWALAELINHPDIFEKAREEIDSVIGKNRLVEESDIQNLPYLQAIVKETLRLHSTGPLLVRRASEDCKVGEYDIPKNTRLFVNVWAIGRDAEHWENPLEFRPNRFITEEGSLKSQLDVRGHQYQLLPFGSGRRGCPGISLALRSVQTTLASIIQCFEFKVGDGKGATLDMTEGPGLTLPRAHPLVCVPVARLNILPLL</sequence>
<dbReference type="PANTHER" id="PTHR47943:SF8">
    <property type="entry name" value="CYTOCHROME P450"/>
    <property type="match status" value="1"/>
</dbReference>
<dbReference type="CDD" id="cd20655">
    <property type="entry name" value="CYP93"/>
    <property type="match status" value="1"/>
</dbReference>
<dbReference type="InParanoid" id="A0A2G5D3Y6"/>
<evidence type="ECO:0000256" key="12">
    <source>
        <dbReference type="SAM" id="Phobius"/>
    </source>
</evidence>
<dbReference type="PROSITE" id="PS00086">
    <property type="entry name" value="CYTOCHROME_P450"/>
    <property type="match status" value="1"/>
</dbReference>
<accession>A0A2G5D3Y6</accession>
<evidence type="ECO:0000313" key="13">
    <source>
        <dbReference type="EMBL" id="PIA38208.1"/>
    </source>
</evidence>
<evidence type="ECO:0000256" key="10">
    <source>
        <dbReference type="PIRSR" id="PIRSR602401-1"/>
    </source>
</evidence>
<dbReference type="SUPFAM" id="SSF48264">
    <property type="entry name" value="Cytochrome P450"/>
    <property type="match status" value="1"/>
</dbReference>
<dbReference type="OrthoDB" id="1055148at2759"/>
<dbReference type="EMBL" id="KZ305045">
    <property type="protein sequence ID" value="PIA38208.1"/>
    <property type="molecule type" value="Genomic_DNA"/>
</dbReference>
<keyword evidence="5 10" id="KW-0479">Metal-binding</keyword>
<keyword evidence="8 11" id="KW-0503">Monooxygenase</keyword>
<comment type="cofactor">
    <cofactor evidence="1 10">
        <name>heme</name>
        <dbReference type="ChEBI" id="CHEBI:30413"/>
    </cofactor>
</comment>
<evidence type="ECO:0000256" key="3">
    <source>
        <dbReference type="ARBA" id="ARBA00010617"/>
    </source>
</evidence>
<comment type="subcellular location">
    <subcellularLocation>
        <location evidence="2">Membrane</location>
    </subcellularLocation>
</comment>
<dbReference type="GO" id="GO:0016020">
    <property type="term" value="C:membrane"/>
    <property type="evidence" value="ECO:0007669"/>
    <property type="project" value="UniProtKB-SubCell"/>
</dbReference>
<dbReference type="PANTHER" id="PTHR47943">
    <property type="entry name" value="CYTOCHROME P450 93A3-LIKE"/>
    <property type="match status" value="1"/>
</dbReference>
<dbReference type="GO" id="GO:0005506">
    <property type="term" value="F:iron ion binding"/>
    <property type="evidence" value="ECO:0007669"/>
    <property type="project" value="InterPro"/>
</dbReference>
<dbReference type="FunFam" id="1.10.630.10:FF:000019">
    <property type="entry name" value="Cytochrome P450 family protein"/>
    <property type="match status" value="1"/>
</dbReference>
<dbReference type="InterPro" id="IPR036396">
    <property type="entry name" value="Cyt_P450_sf"/>
</dbReference>
<evidence type="ECO:0000256" key="9">
    <source>
        <dbReference type="ARBA" id="ARBA00023136"/>
    </source>
</evidence>
<dbReference type="Proteomes" id="UP000230069">
    <property type="component" value="Unassembled WGS sequence"/>
</dbReference>
<keyword evidence="7 10" id="KW-0408">Iron</keyword>
<dbReference type="InterPro" id="IPR001128">
    <property type="entry name" value="Cyt_P450"/>
</dbReference>
<evidence type="ECO:0000256" key="8">
    <source>
        <dbReference type="ARBA" id="ARBA00023033"/>
    </source>
</evidence>
<protein>
    <submittedName>
        <fullName evidence="13">Uncharacterized protein</fullName>
    </submittedName>
</protein>
<feature type="transmembrane region" description="Helical" evidence="12">
    <location>
        <begin position="6"/>
        <end position="26"/>
    </location>
</feature>
<reference evidence="13 14" key="1">
    <citation type="submission" date="2017-09" db="EMBL/GenBank/DDBJ databases">
        <title>WGS assembly of Aquilegia coerulea Goldsmith.</title>
        <authorList>
            <person name="Hodges S."/>
            <person name="Kramer E."/>
            <person name="Nordborg M."/>
            <person name="Tomkins J."/>
            <person name="Borevitz J."/>
            <person name="Derieg N."/>
            <person name="Yan J."/>
            <person name="Mihaltcheva S."/>
            <person name="Hayes R.D."/>
            <person name="Rokhsar D."/>
        </authorList>
    </citation>
    <scope>NUCLEOTIDE SEQUENCE [LARGE SCALE GENOMIC DNA]</scope>
    <source>
        <strain evidence="14">cv. Goldsmith</strain>
    </source>
</reference>
<evidence type="ECO:0000256" key="2">
    <source>
        <dbReference type="ARBA" id="ARBA00004370"/>
    </source>
</evidence>
<evidence type="ECO:0000313" key="14">
    <source>
        <dbReference type="Proteomes" id="UP000230069"/>
    </source>
</evidence>
<keyword evidence="9 12" id="KW-0472">Membrane</keyword>
<comment type="similarity">
    <text evidence="3 11">Belongs to the cytochrome P450 family.</text>
</comment>
<dbReference type="FunCoup" id="A0A2G5D3Y6">
    <property type="interactions" value="258"/>
</dbReference>
<dbReference type="GO" id="GO:0004497">
    <property type="term" value="F:monooxygenase activity"/>
    <property type="evidence" value="ECO:0007669"/>
    <property type="project" value="UniProtKB-KW"/>
</dbReference>
<keyword evidence="6 11" id="KW-0560">Oxidoreductase</keyword>
<evidence type="ECO:0000256" key="4">
    <source>
        <dbReference type="ARBA" id="ARBA00022617"/>
    </source>
</evidence>
<evidence type="ECO:0000256" key="5">
    <source>
        <dbReference type="ARBA" id="ARBA00022723"/>
    </source>
</evidence>
<dbReference type="InterPro" id="IPR002401">
    <property type="entry name" value="Cyt_P450_E_grp-I"/>
</dbReference>
<keyword evidence="14" id="KW-1185">Reference proteome</keyword>
<evidence type="ECO:0000256" key="6">
    <source>
        <dbReference type="ARBA" id="ARBA00023002"/>
    </source>
</evidence>
<evidence type="ECO:0000256" key="11">
    <source>
        <dbReference type="RuleBase" id="RU000461"/>
    </source>
</evidence>
<dbReference type="PRINTS" id="PR00463">
    <property type="entry name" value="EP450I"/>
</dbReference>
<proteinExistence type="inferred from homology"/>
<gene>
    <name evidence="13" type="ORF">AQUCO_02800106v1</name>
</gene>
<dbReference type="GO" id="GO:0016705">
    <property type="term" value="F:oxidoreductase activity, acting on paired donors, with incorporation or reduction of molecular oxygen"/>
    <property type="evidence" value="ECO:0007669"/>
    <property type="project" value="InterPro"/>
</dbReference>
<keyword evidence="12" id="KW-1133">Transmembrane helix</keyword>
<dbReference type="GO" id="GO:0020037">
    <property type="term" value="F:heme binding"/>
    <property type="evidence" value="ECO:0007669"/>
    <property type="project" value="InterPro"/>
</dbReference>
<dbReference type="AlphaFoldDB" id="A0A2G5D3Y6"/>
<evidence type="ECO:0000256" key="7">
    <source>
        <dbReference type="ARBA" id="ARBA00023004"/>
    </source>
</evidence>
<organism evidence="13 14">
    <name type="scientific">Aquilegia coerulea</name>
    <name type="common">Rocky mountain columbine</name>
    <dbReference type="NCBI Taxonomy" id="218851"/>
    <lineage>
        <taxon>Eukaryota</taxon>
        <taxon>Viridiplantae</taxon>
        <taxon>Streptophyta</taxon>
        <taxon>Embryophyta</taxon>
        <taxon>Tracheophyta</taxon>
        <taxon>Spermatophyta</taxon>
        <taxon>Magnoliopsida</taxon>
        <taxon>Ranunculales</taxon>
        <taxon>Ranunculaceae</taxon>
        <taxon>Thalictroideae</taxon>
        <taxon>Aquilegia</taxon>
    </lineage>
</organism>
<evidence type="ECO:0000256" key="1">
    <source>
        <dbReference type="ARBA" id="ARBA00001971"/>
    </source>
</evidence>
<name>A0A2G5D3Y6_AQUCA</name>
<dbReference type="GO" id="GO:0044550">
    <property type="term" value="P:secondary metabolite biosynthetic process"/>
    <property type="evidence" value="ECO:0007669"/>
    <property type="project" value="UniProtKB-ARBA"/>
</dbReference>
<keyword evidence="4 10" id="KW-0349">Heme</keyword>
<dbReference type="Gene3D" id="1.10.630.10">
    <property type="entry name" value="Cytochrome P450"/>
    <property type="match status" value="1"/>
</dbReference>
<keyword evidence="12" id="KW-0812">Transmembrane</keyword>